<evidence type="ECO:0000313" key="9">
    <source>
        <dbReference type="Proteomes" id="UP000774000"/>
    </source>
</evidence>
<evidence type="ECO:0000259" key="7">
    <source>
        <dbReference type="PROSITE" id="PS51779"/>
    </source>
</evidence>
<dbReference type="PANTHER" id="PTHR12815">
    <property type="entry name" value="SORTING AND ASSEMBLY MACHINERY SAMM50 PROTEIN FAMILY MEMBER"/>
    <property type="match status" value="1"/>
</dbReference>
<evidence type="ECO:0000256" key="4">
    <source>
        <dbReference type="ARBA" id="ARBA00023136"/>
    </source>
</evidence>
<keyword evidence="2" id="KW-0812">Transmembrane</keyword>
<accession>A0A938XPI0</accession>
<keyword evidence="5" id="KW-0998">Cell outer membrane</keyword>
<dbReference type="Gene3D" id="2.40.160.50">
    <property type="entry name" value="membrane protein fhac: a member of the omp85/tpsb transporter family"/>
    <property type="match status" value="1"/>
</dbReference>
<sequence>MNKKLIIINLALILILLNLTVVAAQSQELENNKVDKLAGQKITAIEIEGNKVISDQQVLKEVTTTVGSQLDQQQLQKDLQSIFDLGYFFDVQVLFEEYKSGIKLIFEVIENPEITEIKVMGNDHLAKSKIKELLGVKLPKVLNVSQLNEGMKAVNEYYREQGYILASITDVTIKNKNQLHLTINEGYINQIKIEGNEKTKKYVITREMTTQPGQVLNVEQLREDITNIYRLGYFKSIIPEFNRLEDSQQVDVIIKVEEQKTGNFNIGVGYSSTAKFTGMINIEKDNLGGRGQKVNLNWEFGGERNNFEIGFYEPWAFGTQTSLDFNIYDRNETTEDDVDVSKEGGNVTIGRPLTEDIKGYLDLDYSTIKENFSDGGSNSDNTMSLTLRTIRDTRDNLLSPRTGERQEISIQKSGFWGTADYSKYKLDWREYFPVGDEDSVALRFKMATSEGDLPSTERYYLSSLDAVRGYNDDYYKEQDTTGDGTRDYIPEENGFIGESLLLANFEYRKKLWDNITGVTFVDVGNAFERDDLSIDDFNYSVGLGIRFDTPVGQLGLDYGYAPEGRLEEKSDFSISLGNKF</sequence>
<dbReference type="PROSITE" id="PS51779">
    <property type="entry name" value="POTRA"/>
    <property type="match status" value="2"/>
</dbReference>
<keyword evidence="4" id="KW-0472">Membrane</keyword>
<dbReference type="Gene3D" id="3.10.20.310">
    <property type="entry name" value="membrane protein fhac"/>
    <property type="match status" value="3"/>
</dbReference>
<dbReference type="RefSeq" id="WP_204701757.1">
    <property type="nucleotide sequence ID" value="NZ_JAFBDQ010000008.1"/>
</dbReference>
<organism evidence="8 9">
    <name type="scientific">Halanaerobacter jeridensis</name>
    <dbReference type="NCBI Taxonomy" id="706427"/>
    <lineage>
        <taxon>Bacteria</taxon>
        <taxon>Bacillati</taxon>
        <taxon>Bacillota</taxon>
        <taxon>Clostridia</taxon>
        <taxon>Halanaerobiales</taxon>
        <taxon>Halobacteroidaceae</taxon>
        <taxon>Halanaerobacter</taxon>
    </lineage>
</organism>
<name>A0A938XPI0_9FIRM</name>
<reference evidence="8" key="1">
    <citation type="submission" date="2021-01" db="EMBL/GenBank/DDBJ databases">
        <title>Genomic Encyclopedia of Type Strains, Phase IV (KMG-IV): sequencing the most valuable type-strain genomes for metagenomic binning, comparative biology and taxonomic classification.</title>
        <authorList>
            <person name="Goeker M."/>
        </authorList>
    </citation>
    <scope>NUCLEOTIDE SEQUENCE</scope>
    <source>
        <strain evidence="8">DSM 23230</strain>
    </source>
</reference>
<dbReference type="AlphaFoldDB" id="A0A938XPI0"/>
<gene>
    <name evidence="8" type="ORF">JOC47_001847</name>
</gene>
<proteinExistence type="predicted"/>
<evidence type="ECO:0000256" key="3">
    <source>
        <dbReference type="ARBA" id="ARBA00022729"/>
    </source>
</evidence>
<dbReference type="Pfam" id="PF01103">
    <property type="entry name" value="Omp85"/>
    <property type="match status" value="1"/>
</dbReference>
<dbReference type="Proteomes" id="UP000774000">
    <property type="component" value="Unassembled WGS sequence"/>
</dbReference>
<evidence type="ECO:0000313" key="8">
    <source>
        <dbReference type="EMBL" id="MBM7556993.1"/>
    </source>
</evidence>
<dbReference type="InterPro" id="IPR000184">
    <property type="entry name" value="Bac_surfAg_D15"/>
</dbReference>
<keyword evidence="3 6" id="KW-0732">Signal</keyword>
<evidence type="ECO:0000256" key="6">
    <source>
        <dbReference type="SAM" id="SignalP"/>
    </source>
</evidence>
<protein>
    <submittedName>
        <fullName evidence="8">Outer membrane protein insertion porin family</fullName>
    </submittedName>
</protein>
<evidence type="ECO:0000256" key="5">
    <source>
        <dbReference type="ARBA" id="ARBA00023237"/>
    </source>
</evidence>
<keyword evidence="9" id="KW-1185">Reference proteome</keyword>
<feature type="signal peptide" evidence="6">
    <location>
        <begin position="1"/>
        <end position="23"/>
    </location>
</feature>
<dbReference type="PANTHER" id="PTHR12815:SF47">
    <property type="entry name" value="TRANSLOCATION AND ASSEMBLY MODULE SUBUNIT TAMA"/>
    <property type="match status" value="1"/>
</dbReference>
<evidence type="ECO:0000256" key="1">
    <source>
        <dbReference type="ARBA" id="ARBA00004370"/>
    </source>
</evidence>
<dbReference type="Pfam" id="PF07244">
    <property type="entry name" value="POTRA"/>
    <property type="match status" value="3"/>
</dbReference>
<feature type="domain" description="POTRA" evidence="7">
    <location>
        <begin position="40"/>
        <end position="111"/>
    </location>
</feature>
<comment type="caution">
    <text evidence="8">The sequence shown here is derived from an EMBL/GenBank/DDBJ whole genome shotgun (WGS) entry which is preliminary data.</text>
</comment>
<dbReference type="InterPro" id="IPR034746">
    <property type="entry name" value="POTRA"/>
</dbReference>
<evidence type="ECO:0000256" key="2">
    <source>
        <dbReference type="ARBA" id="ARBA00022692"/>
    </source>
</evidence>
<comment type="subcellular location">
    <subcellularLocation>
        <location evidence="1">Membrane</location>
    </subcellularLocation>
</comment>
<dbReference type="GO" id="GO:0019867">
    <property type="term" value="C:outer membrane"/>
    <property type="evidence" value="ECO:0007669"/>
    <property type="project" value="InterPro"/>
</dbReference>
<dbReference type="InterPro" id="IPR010827">
    <property type="entry name" value="BamA/TamA_POTRA"/>
</dbReference>
<feature type="domain" description="POTRA" evidence="7">
    <location>
        <begin position="112"/>
        <end position="186"/>
    </location>
</feature>
<dbReference type="InterPro" id="IPR039910">
    <property type="entry name" value="D15-like"/>
</dbReference>
<dbReference type="EMBL" id="JAFBDQ010000008">
    <property type="protein sequence ID" value="MBM7556993.1"/>
    <property type="molecule type" value="Genomic_DNA"/>
</dbReference>
<feature type="chain" id="PRO_5038448075" evidence="6">
    <location>
        <begin position="24"/>
        <end position="580"/>
    </location>
</feature>